<dbReference type="Proteomes" id="UP000036681">
    <property type="component" value="Unplaced"/>
</dbReference>
<organism evidence="1 2">
    <name type="scientific">Ascaris lumbricoides</name>
    <name type="common">Giant roundworm</name>
    <dbReference type="NCBI Taxonomy" id="6252"/>
    <lineage>
        <taxon>Eukaryota</taxon>
        <taxon>Metazoa</taxon>
        <taxon>Ecdysozoa</taxon>
        <taxon>Nematoda</taxon>
        <taxon>Chromadorea</taxon>
        <taxon>Rhabditida</taxon>
        <taxon>Spirurina</taxon>
        <taxon>Ascaridomorpha</taxon>
        <taxon>Ascaridoidea</taxon>
        <taxon>Ascarididae</taxon>
        <taxon>Ascaris</taxon>
    </lineage>
</organism>
<proteinExistence type="predicted"/>
<sequence length="108" mass="11860">MQSFTEEIGKLEEAQTNQAVVLADRARSAIIESSSPYHEAAAVIARQVTLVPQSSPRSYGTALLFGSRLQWFFSLKAISKLKSTIESDVALQTHFSCTIAKLTSVERL</sequence>
<keyword evidence="1" id="KW-1185">Reference proteome</keyword>
<name>A0A0M3HP14_ASCLU</name>
<evidence type="ECO:0000313" key="1">
    <source>
        <dbReference type="Proteomes" id="UP000036681"/>
    </source>
</evidence>
<evidence type="ECO:0000313" key="2">
    <source>
        <dbReference type="WBParaSite" id="ALUE_0000354501-mRNA-1"/>
    </source>
</evidence>
<reference evidence="2" key="1">
    <citation type="submission" date="2017-02" db="UniProtKB">
        <authorList>
            <consortium name="WormBaseParasite"/>
        </authorList>
    </citation>
    <scope>IDENTIFICATION</scope>
</reference>
<accession>A0A0M3HP14</accession>
<dbReference type="WBParaSite" id="ALUE_0000354501-mRNA-1">
    <property type="protein sequence ID" value="ALUE_0000354501-mRNA-1"/>
    <property type="gene ID" value="ALUE_0000354501"/>
</dbReference>
<dbReference type="AlphaFoldDB" id="A0A0M3HP14"/>
<protein>
    <submittedName>
        <fullName evidence="2">Band 7 protein</fullName>
    </submittedName>
</protein>